<accession>E3RNZ6</accession>
<proteinExistence type="predicted"/>
<reference evidence="1 2" key="1">
    <citation type="journal article" date="2010" name="Genome Biol.">
        <title>A first genome assembly of the barley fungal pathogen Pyrenophora teres f. teres.</title>
        <authorList>
            <person name="Ellwood S.R."/>
            <person name="Liu Z."/>
            <person name="Syme R.A."/>
            <person name="Lai Z."/>
            <person name="Hane J.K."/>
            <person name="Keiper F."/>
            <person name="Moffat C.S."/>
            <person name="Oliver R.P."/>
            <person name="Friesen T.L."/>
        </authorList>
    </citation>
    <scope>NUCLEOTIDE SEQUENCE [LARGE SCALE GENOMIC DNA]</scope>
    <source>
        <strain evidence="1 2">0-1</strain>
    </source>
</reference>
<organism evidence="2">
    <name type="scientific">Pyrenophora teres f. teres (strain 0-1)</name>
    <name type="common">Barley net blotch fungus</name>
    <name type="synonym">Drechslera teres f. teres</name>
    <dbReference type="NCBI Taxonomy" id="861557"/>
    <lineage>
        <taxon>Eukaryota</taxon>
        <taxon>Fungi</taxon>
        <taxon>Dikarya</taxon>
        <taxon>Ascomycota</taxon>
        <taxon>Pezizomycotina</taxon>
        <taxon>Dothideomycetes</taxon>
        <taxon>Pleosporomycetidae</taxon>
        <taxon>Pleosporales</taxon>
        <taxon>Pleosporineae</taxon>
        <taxon>Pleosporaceae</taxon>
        <taxon>Pyrenophora</taxon>
    </lineage>
</organism>
<dbReference type="EMBL" id="GL534275">
    <property type="protein sequence ID" value="EFQ92553.1"/>
    <property type="molecule type" value="Genomic_DNA"/>
</dbReference>
<name>E3RNZ6_PYRTT</name>
<dbReference type="AlphaFoldDB" id="E3RNZ6"/>
<feature type="non-terminal residue" evidence="1">
    <location>
        <position position="52"/>
    </location>
</feature>
<evidence type="ECO:0000313" key="1">
    <source>
        <dbReference type="EMBL" id="EFQ92553.1"/>
    </source>
</evidence>
<dbReference type="Proteomes" id="UP000001067">
    <property type="component" value="Unassembled WGS sequence"/>
</dbReference>
<dbReference type="HOGENOM" id="CLU_3093162_0_0_1"/>
<keyword evidence="2" id="KW-1185">Reference proteome</keyword>
<protein>
    <submittedName>
        <fullName evidence="1">Uncharacterized protein</fullName>
    </submittedName>
</protein>
<evidence type="ECO:0000313" key="2">
    <source>
        <dbReference type="Proteomes" id="UP000001067"/>
    </source>
</evidence>
<dbReference type="OrthoDB" id="2608216at2759"/>
<dbReference type="STRING" id="861557.E3RNZ6"/>
<gene>
    <name evidence="1" type="ORF">PTT_10327</name>
</gene>
<sequence length="52" mass="6158">MAKAWTDIEKRAQTTIQEGERDEVNPWLERTQWLPYLVGMERPDLLACIEEP</sequence>
<dbReference type="KEGG" id="pte:PTT_10327"/>